<feature type="signal peptide" evidence="1">
    <location>
        <begin position="1"/>
        <end position="18"/>
    </location>
</feature>
<reference evidence="4" key="1">
    <citation type="submission" date="2018-02" db="EMBL/GenBank/DDBJ databases">
        <authorList>
            <person name="Hausmann B."/>
        </authorList>
    </citation>
    <scope>NUCLEOTIDE SEQUENCE [LARGE SCALE GENOMIC DNA]</scope>
    <source>
        <strain evidence="4">Peat soil MAG SbA5</strain>
    </source>
</reference>
<organism evidence="3 4">
    <name type="scientific">Candidatus Sulfuritelmatomonas gaucii</name>
    <dbReference type="NCBI Taxonomy" id="2043161"/>
    <lineage>
        <taxon>Bacteria</taxon>
        <taxon>Pseudomonadati</taxon>
        <taxon>Acidobacteriota</taxon>
        <taxon>Terriglobia</taxon>
        <taxon>Terriglobales</taxon>
        <taxon>Acidobacteriaceae</taxon>
        <taxon>Candidatus Sulfuritelmatomonas</taxon>
    </lineage>
</organism>
<protein>
    <recommendedName>
        <fullName evidence="2">Uncharacterized protein TP-0789 domain-containing protein</fullName>
    </recommendedName>
</protein>
<dbReference type="Gene3D" id="2.50.20.10">
    <property type="entry name" value="Lipoprotein localisation LolA/LolB/LppX"/>
    <property type="match status" value="1"/>
</dbReference>
<evidence type="ECO:0000259" key="2">
    <source>
        <dbReference type="Pfam" id="PF17131"/>
    </source>
</evidence>
<accession>A0A2N9LMD9</accession>
<feature type="domain" description="Uncharacterized protein TP-0789" evidence="2">
    <location>
        <begin position="125"/>
        <end position="255"/>
    </location>
</feature>
<proteinExistence type="predicted"/>
<evidence type="ECO:0000313" key="3">
    <source>
        <dbReference type="EMBL" id="SPE24419.1"/>
    </source>
</evidence>
<dbReference type="Pfam" id="PF17131">
    <property type="entry name" value="LolA_like"/>
    <property type="match status" value="1"/>
</dbReference>
<dbReference type="OrthoDB" id="9803781at2"/>
<name>A0A2N9LMD9_9BACT</name>
<dbReference type="Proteomes" id="UP000239735">
    <property type="component" value="Unassembled WGS sequence"/>
</dbReference>
<evidence type="ECO:0000313" key="4">
    <source>
        <dbReference type="Proteomes" id="UP000239735"/>
    </source>
</evidence>
<dbReference type="InterPro" id="IPR033399">
    <property type="entry name" value="TP_0789-like"/>
</dbReference>
<dbReference type="AlphaFoldDB" id="A0A2N9LMD9"/>
<keyword evidence="1" id="KW-0732">Signal</keyword>
<evidence type="ECO:0000256" key="1">
    <source>
        <dbReference type="SAM" id="SignalP"/>
    </source>
</evidence>
<gene>
    <name evidence="3" type="ORF">SBA5_450067</name>
</gene>
<sequence length="256" mass="28608">MKALRVVWLAAVVPALWAQTASVHDLVAAARQRIETADLRATGHLVAVQESGARISYPMTIKAHWFPGILRIRVDLGQPPNTQRDLREHILLEMRPGGDDTIRLAEPGDAAPHIVPFDKWNTNALGPGFNYEDFLEQQYFWQGQTADGKLKFGARDCEVVKSTPGSADKTDYSEVKTWFDPTIAFPVYVEKTVKETGAVKEFTYYGIRHDEGVWSAHQIEGKIRGRSGSTLLIFDRGTVKAHLTNNDFSSAQLARF</sequence>
<dbReference type="EMBL" id="OKRB01000103">
    <property type="protein sequence ID" value="SPE24419.1"/>
    <property type="molecule type" value="Genomic_DNA"/>
</dbReference>
<feature type="chain" id="PRO_5014699166" description="Uncharacterized protein TP-0789 domain-containing protein" evidence="1">
    <location>
        <begin position="19"/>
        <end position="256"/>
    </location>
</feature>